<reference evidence="2" key="1">
    <citation type="submission" date="2020-06" db="EMBL/GenBank/DDBJ databases">
        <title>WGS assembly of Ceratodon purpureus strain R40.</title>
        <authorList>
            <person name="Carey S.B."/>
            <person name="Jenkins J."/>
            <person name="Shu S."/>
            <person name="Lovell J.T."/>
            <person name="Sreedasyam A."/>
            <person name="Maumus F."/>
            <person name="Tiley G.P."/>
            <person name="Fernandez-Pozo N."/>
            <person name="Barry K."/>
            <person name="Chen C."/>
            <person name="Wang M."/>
            <person name="Lipzen A."/>
            <person name="Daum C."/>
            <person name="Saski C.A."/>
            <person name="Payton A.C."/>
            <person name="Mcbreen J.C."/>
            <person name="Conrad R.E."/>
            <person name="Kollar L.M."/>
            <person name="Olsson S."/>
            <person name="Huttunen S."/>
            <person name="Landis J.B."/>
            <person name="Wickett N.J."/>
            <person name="Johnson M.G."/>
            <person name="Rensing S.A."/>
            <person name="Grimwood J."/>
            <person name="Schmutz J."/>
            <person name="Mcdaniel S.F."/>
        </authorList>
    </citation>
    <scope>NUCLEOTIDE SEQUENCE</scope>
    <source>
        <strain evidence="2">R40</strain>
    </source>
</reference>
<dbReference type="Proteomes" id="UP000822688">
    <property type="component" value="Chromosome 9"/>
</dbReference>
<gene>
    <name evidence="2" type="ORF">KC19_9G005400</name>
</gene>
<name>A0A8T0GNU2_CERPU</name>
<evidence type="ECO:0000313" key="3">
    <source>
        <dbReference type="Proteomes" id="UP000822688"/>
    </source>
</evidence>
<organism evidence="2 3">
    <name type="scientific">Ceratodon purpureus</name>
    <name type="common">Fire moss</name>
    <name type="synonym">Dicranum purpureum</name>
    <dbReference type="NCBI Taxonomy" id="3225"/>
    <lineage>
        <taxon>Eukaryota</taxon>
        <taxon>Viridiplantae</taxon>
        <taxon>Streptophyta</taxon>
        <taxon>Embryophyta</taxon>
        <taxon>Bryophyta</taxon>
        <taxon>Bryophytina</taxon>
        <taxon>Bryopsida</taxon>
        <taxon>Dicranidae</taxon>
        <taxon>Pseudoditrichales</taxon>
        <taxon>Ditrichaceae</taxon>
        <taxon>Ceratodon</taxon>
    </lineage>
</organism>
<dbReference type="EMBL" id="CM026430">
    <property type="protein sequence ID" value="KAG0560690.1"/>
    <property type="molecule type" value="Genomic_DNA"/>
</dbReference>
<sequence>MRSAIYSSLLVPLLLTNLLTKLVFCVPWLRSCPRTPPRIYSLALLRLRLPLWAPPYPGWALQPSVRLGWQQ</sequence>
<protein>
    <recommendedName>
        <fullName evidence="4">Secreted protein</fullName>
    </recommendedName>
</protein>
<keyword evidence="3" id="KW-1185">Reference proteome</keyword>
<keyword evidence="1" id="KW-0732">Signal</keyword>
<feature type="signal peptide" evidence="1">
    <location>
        <begin position="1"/>
        <end position="25"/>
    </location>
</feature>
<feature type="chain" id="PRO_5035896293" description="Secreted protein" evidence="1">
    <location>
        <begin position="26"/>
        <end position="71"/>
    </location>
</feature>
<comment type="caution">
    <text evidence="2">The sequence shown here is derived from an EMBL/GenBank/DDBJ whole genome shotgun (WGS) entry which is preliminary data.</text>
</comment>
<proteinExistence type="predicted"/>
<evidence type="ECO:0000256" key="1">
    <source>
        <dbReference type="SAM" id="SignalP"/>
    </source>
</evidence>
<accession>A0A8T0GNU2</accession>
<evidence type="ECO:0008006" key="4">
    <source>
        <dbReference type="Google" id="ProtNLM"/>
    </source>
</evidence>
<dbReference type="AlphaFoldDB" id="A0A8T0GNU2"/>
<evidence type="ECO:0000313" key="2">
    <source>
        <dbReference type="EMBL" id="KAG0560690.1"/>
    </source>
</evidence>